<dbReference type="SUPFAM" id="SSF56112">
    <property type="entry name" value="Protein kinase-like (PK-like)"/>
    <property type="match status" value="1"/>
</dbReference>
<dbReference type="Proteomes" id="UP000321805">
    <property type="component" value="Chromosome"/>
</dbReference>
<keyword evidence="4" id="KW-1185">Reference proteome</keyword>
<dbReference type="RefSeq" id="WP_146915885.1">
    <property type="nucleotide sequence ID" value="NZ_CP042430.1"/>
</dbReference>
<dbReference type="Pfam" id="PF03109">
    <property type="entry name" value="ABC1"/>
    <property type="match status" value="1"/>
</dbReference>
<dbReference type="InterPro" id="IPR011009">
    <property type="entry name" value="Kinase-like_dom_sf"/>
</dbReference>
<feature type="domain" description="ABC1 atypical kinase-like" evidence="2">
    <location>
        <begin position="66"/>
        <end position="291"/>
    </location>
</feature>
<gene>
    <name evidence="3" type="ORF">FSW04_02480</name>
</gene>
<comment type="similarity">
    <text evidence="1">Belongs to the protein kinase superfamily. ADCK protein kinase family.</text>
</comment>
<dbReference type="InterPro" id="IPR004147">
    <property type="entry name" value="ABC1_dom"/>
</dbReference>
<reference evidence="3 4" key="1">
    <citation type="journal article" date="2018" name="J. Microbiol.">
        <title>Baekduia soli gen. nov., sp. nov., a novel bacterium isolated from the soil of Baekdu Mountain and proposal of a novel family name, Baekduiaceae fam. nov.</title>
        <authorList>
            <person name="An D.S."/>
            <person name="Siddiqi M.Z."/>
            <person name="Kim K.H."/>
            <person name="Yu H.S."/>
            <person name="Im W.T."/>
        </authorList>
    </citation>
    <scope>NUCLEOTIDE SEQUENCE [LARGE SCALE GENOMIC DNA]</scope>
    <source>
        <strain evidence="3 4">BR7-21</strain>
    </source>
</reference>
<evidence type="ECO:0000256" key="1">
    <source>
        <dbReference type="ARBA" id="ARBA00009670"/>
    </source>
</evidence>
<accession>A0A5B8U0K6</accession>
<sequence>MPAPADTPPALRGLVDAAAALVRRSSSGRVILARTAAIADAAALPGADPELAARLEQARTEVSAPLRPAEIERTLKAAWGAAPRRVLDALDPEPLAVGPAAQVHRATHEGRDVALKVLRPGLAAAVRSDLALLDLLATPLRQVFGAMDAGAVLRELRETALDELDLEHEASTQRAARRILRPVAGLVVPAPVMDLCGPEVLATELLEGPTLVTTRPADPAAVARTLVAAHVTAARAGLALTDPRPSHVVLLDDGRVGLLGTGVGRTADRSRVDAALQALLHLRAGDQDAFAAVLAGPLGVLPAAEALQAYALTGEVAGELLTGRALLDAAALAEAGRRGGGQVRGGLALAAAARPAPADLGPVRSVAQLTALLARLGAEEDWGALILEAA</sequence>
<proteinExistence type="inferred from homology"/>
<dbReference type="PANTHER" id="PTHR10566">
    <property type="entry name" value="CHAPERONE-ACTIVITY OF BC1 COMPLEX CABC1 -RELATED"/>
    <property type="match status" value="1"/>
</dbReference>
<dbReference type="PANTHER" id="PTHR10566:SF113">
    <property type="entry name" value="PROTEIN ACTIVITY OF BC1 COMPLEX KINASE 7, CHLOROPLASTIC"/>
    <property type="match status" value="1"/>
</dbReference>
<evidence type="ECO:0000313" key="4">
    <source>
        <dbReference type="Proteomes" id="UP000321805"/>
    </source>
</evidence>
<evidence type="ECO:0000259" key="2">
    <source>
        <dbReference type="Pfam" id="PF03109"/>
    </source>
</evidence>
<dbReference type="OrthoDB" id="5243155at2"/>
<name>A0A5B8U0K6_9ACTN</name>
<organism evidence="3 4">
    <name type="scientific">Baekduia soli</name>
    <dbReference type="NCBI Taxonomy" id="496014"/>
    <lineage>
        <taxon>Bacteria</taxon>
        <taxon>Bacillati</taxon>
        <taxon>Actinomycetota</taxon>
        <taxon>Thermoleophilia</taxon>
        <taxon>Solirubrobacterales</taxon>
        <taxon>Baekduiaceae</taxon>
        <taxon>Baekduia</taxon>
    </lineage>
</organism>
<dbReference type="KEGG" id="bsol:FSW04_02480"/>
<protein>
    <recommendedName>
        <fullName evidence="2">ABC1 atypical kinase-like domain-containing protein</fullName>
    </recommendedName>
</protein>
<dbReference type="AlphaFoldDB" id="A0A5B8U0K6"/>
<dbReference type="InterPro" id="IPR050154">
    <property type="entry name" value="UbiB_kinase"/>
</dbReference>
<dbReference type="EMBL" id="CP042430">
    <property type="protein sequence ID" value="QEC46553.1"/>
    <property type="molecule type" value="Genomic_DNA"/>
</dbReference>
<evidence type="ECO:0000313" key="3">
    <source>
        <dbReference type="EMBL" id="QEC46553.1"/>
    </source>
</evidence>